<accession>A0A9P7GVG9</accession>
<keyword evidence="7" id="KW-1185">Reference proteome</keyword>
<dbReference type="CDD" id="cd00067">
    <property type="entry name" value="GAL4"/>
    <property type="match status" value="1"/>
</dbReference>
<evidence type="ECO:0000256" key="4">
    <source>
        <dbReference type="SAM" id="MobiDB-lite"/>
    </source>
</evidence>
<evidence type="ECO:0000313" key="7">
    <source>
        <dbReference type="Proteomes" id="UP000782241"/>
    </source>
</evidence>
<evidence type="ECO:0000256" key="3">
    <source>
        <dbReference type="ARBA" id="ARBA00023242"/>
    </source>
</evidence>
<dbReference type="Pfam" id="PF04082">
    <property type="entry name" value="Fungal_trans"/>
    <property type="match status" value="1"/>
</dbReference>
<name>A0A9P7GVG9_9HYPO</name>
<dbReference type="SMART" id="SM00906">
    <property type="entry name" value="Fungal_trans"/>
    <property type="match status" value="1"/>
</dbReference>
<dbReference type="PANTHER" id="PTHR31001:SF49">
    <property type="entry name" value="ZN(II)2CYS6 TRANSCRIPTION FACTOR (EUROFUNG)"/>
    <property type="match status" value="1"/>
</dbReference>
<dbReference type="InterPro" id="IPR050613">
    <property type="entry name" value="Sec_Metabolite_Reg"/>
</dbReference>
<dbReference type="GO" id="GO:0008270">
    <property type="term" value="F:zinc ion binding"/>
    <property type="evidence" value="ECO:0007669"/>
    <property type="project" value="InterPro"/>
</dbReference>
<sequence>MDLTPSSIYNYYLPDSLRAVTAGEQFRVTKKRKRVPINCSLCRVRKKCDRNRPCSNCVRQGGAETTTCVYSAPVASETEDSEANSESLKNRLNRLEDLVLTLMRGEAVVDTRSPSAMINTGSTSRTGNGESSTGAHRGRTPENTRAEGGDIDDLATSLGVLSIEPRNGNAVYIGQEHWQTILADILEVKASSAKYDQELEASYEEIRLSKPLSASAGITLLHGTAPPATEFELQAALPSRIVILTLCSRYFESIDNPVVIIHSGAFYEELYSHWENPSKTPLMWLGLLYSILCLGMLSYHRVGDEPTAWRGRTLEMAVSYRLRTAQCLLVADYTKPVIPVVETMLLYTFGEYGTRWDVDMELWLLVSTVTRIAIQMGYHRDGKWFPCLSPFKAEMRRRTWALLTMADVMFSHQVSLPSMIHNHHCDTREPVNLFQEEINPSLESLPPSRSKEEITPSSYMIAKVKLCRIMSDILHATNRVDGLTSYEEILRFDTELRQIYDDLPAHLIGLPLQSPHETARVVANRFSINSLYRKIVCLLHKKHLSLGRQNSRYAYSRRSAIGAASETLEHLAVLIRESQPGGRFQSLIWFVKSMATKEFLTCAMIVARDLYHDCKTEDDSLRSNSDASSFWTSEQTMKMKINLEMTKDFWKSLADNSKEALRASKMLETILAHINSTVVARKRTESLGDTTLPATNISFNTQADHMTVRDLGSSAIHDMALLDEATQPLGPIGIAQFDSMASSSHGTHTINNYDSQFSMFGNIDVDSDLATVIMGVQAHQGKGPSID</sequence>
<feature type="compositionally biased region" description="Polar residues" evidence="4">
    <location>
        <begin position="112"/>
        <end position="134"/>
    </location>
</feature>
<dbReference type="InterPro" id="IPR007219">
    <property type="entry name" value="XnlR_reg_dom"/>
</dbReference>
<dbReference type="EMBL" id="JAGPUO010000034">
    <property type="protein sequence ID" value="KAG5655173.1"/>
    <property type="molecule type" value="Genomic_DNA"/>
</dbReference>
<dbReference type="CDD" id="cd12148">
    <property type="entry name" value="fungal_TF_MHR"/>
    <property type="match status" value="1"/>
</dbReference>
<comment type="caution">
    <text evidence="6">The sequence shown here is derived from an EMBL/GenBank/DDBJ whole genome shotgun (WGS) entry which is preliminary data.</text>
</comment>
<gene>
    <name evidence="6" type="ORF">KAF25_001946</name>
</gene>
<dbReference type="Gene3D" id="4.10.240.10">
    <property type="entry name" value="Zn(2)-C6 fungal-type DNA-binding domain"/>
    <property type="match status" value="1"/>
</dbReference>
<feature type="domain" description="Xylanolytic transcriptional activator regulatory" evidence="5">
    <location>
        <begin position="362"/>
        <end position="436"/>
    </location>
</feature>
<reference evidence="6" key="1">
    <citation type="submission" date="2021-04" db="EMBL/GenBank/DDBJ databases">
        <title>Draft genome of Fusarium avenaceum strain F156N33, isolated from an atmospheric sample in Virginia.</title>
        <authorList>
            <person name="Yang S."/>
            <person name="Vinatzer B.A."/>
            <person name="Coleman J."/>
        </authorList>
    </citation>
    <scope>NUCLEOTIDE SEQUENCE</scope>
    <source>
        <strain evidence="6">F156N33</strain>
    </source>
</reference>
<evidence type="ECO:0000313" key="6">
    <source>
        <dbReference type="EMBL" id="KAG5655173.1"/>
    </source>
</evidence>
<dbReference type="PANTHER" id="PTHR31001">
    <property type="entry name" value="UNCHARACTERIZED TRANSCRIPTIONAL REGULATORY PROTEIN"/>
    <property type="match status" value="1"/>
</dbReference>
<proteinExistence type="predicted"/>
<dbReference type="InterPro" id="IPR001138">
    <property type="entry name" value="Zn2Cys6_DnaBD"/>
</dbReference>
<evidence type="ECO:0000256" key="2">
    <source>
        <dbReference type="ARBA" id="ARBA00022723"/>
    </source>
</evidence>
<dbReference type="GO" id="GO:0000981">
    <property type="term" value="F:DNA-binding transcription factor activity, RNA polymerase II-specific"/>
    <property type="evidence" value="ECO:0007669"/>
    <property type="project" value="InterPro"/>
</dbReference>
<dbReference type="Proteomes" id="UP000782241">
    <property type="component" value="Unassembled WGS sequence"/>
</dbReference>
<comment type="subcellular location">
    <subcellularLocation>
        <location evidence="1">Nucleus</location>
    </subcellularLocation>
</comment>
<feature type="compositionally biased region" description="Basic and acidic residues" evidence="4">
    <location>
        <begin position="139"/>
        <end position="148"/>
    </location>
</feature>
<dbReference type="GO" id="GO:0003677">
    <property type="term" value="F:DNA binding"/>
    <property type="evidence" value="ECO:0007669"/>
    <property type="project" value="InterPro"/>
</dbReference>
<dbReference type="InterPro" id="IPR036864">
    <property type="entry name" value="Zn2-C6_fun-type_DNA-bd_sf"/>
</dbReference>
<dbReference type="SUPFAM" id="SSF57701">
    <property type="entry name" value="Zn2/Cys6 DNA-binding domain"/>
    <property type="match status" value="1"/>
</dbReference>
<dbReference type="GO" id="GO:0006351">
    <property type="term" value="P:DNA-templated transcription"/>
    <property type="evidence" value="ECO:0007669"/>
    <property type="project" value="InterPro"/>
</dbReference>
<keyword evidence="2" id="KW-0479">Metal-binding</keyword>
<feature type="region of interest" description="Disordered" evidence="4">
    <location>
        <begin position="112"/>
        <end position="150"/>
    </location>
</feature>
<evidence type="ECO:0000259" key="5">
    <source>
        <dbReference type="SMART" id="SM00906"/>
    </source>
</evidence>
<evidence type="ECO:0000256" key="1">
    <source>
        <dbReference type="ARBA" id="ARBA00004123"/>
    </source>
</evidence>
<dbReference type="AlphaFoldDB" id="A0A9P7GVG9"/>
<protein>
    <recommendedName>
        <fullName evidence="5">Xylanolytic transcriptional activator regulatory domain-containing protein</fullName>
    </recommendedName>
</protein>
<keyword evidence="3" id="KW-0539">Nucleus</keyword>
<organism evidence="6 7">
    <name type="scientific">Fusarium avenaceum</name>
    <dbReference type="NCBI Taxonomy" id="40199"/>
    <lineage>
        <taxon>Eukaryota</taxon>
        <taxon>Fungi</taxon>
        <taxon>Dikarya</taxon>
        <taxon>Ascomycota</taxon>
        <taxon>Pezizomycotina</taxon>
        <taxon>Sordariomycetes</taxon>
        <taxon>Hypocreomycetidae</taxon>
        <taxon>Hypocreales</taxon>
        <taxon>Nectriaceae</taxon>
        <taxon>Fusarium</taxon>
        <taxon>Fusarium tricinctum species complex</taxon>
    </lineage>
</organism>
<dbReference type="GO" id="GO:0005634">
    <property type="term" value="C:nucleus"/>
    <property type="evidence" value="ECO:0007669"/>
    <property type="project" value="UniProtKB-SubCell"/>
</dbReference>